<reference evidence="2" key="1">
    <citation type="submission" date="2018-09" db="EMBL/GenBank/DDBJ databases">
        <authorList>
            <consortium name="GenomeTrakr network: Whole genome sequencing for foodborne pathogen traceback"/>
        </authorList>
    </citation>
    <scope>NUCLEOTIDE SEQUENCE [LARGE SCALE GENOMIC DNA]</scope>
    <source>
        <strain evidence="2">FDA00013424</strain>
    </source>
</reference>
<gene>
    <name evidence="2" type="ORF">D1800_23075</name>
</gene>
<comment type="caution">
    <text evidence="2">The sequence shown here is derived from an EMBL/GenBank/DDBJ whole genome shotgun (WGS) entry which is preliminary data.</text>
</comment>
<dbReference type="EMBL" id="RTWO01000054">
    <property type="protein sequence ID" value="MKC77463.1"/>
    <property type="molecule type" value="Genomic_DNA"/>
</dbReference>
<accession>A0A657G4W4</accession>
<evidence type="ECO:0000256" key="1">
    <source>
        <dbReference type="SAM" id="MobiDB-lite"/>
    </source>
</evidence>
<feature type="non-terminal residue" evidence="2">
    <location>
        <position position="1"/>
    </location>
</feature>
<dbReference type="AlphaFoldDB" id="A0A657G4W4"/>
<sequence>LNLYQYGPNPLSWIDPLGLNTKPCNTETRKNSAGDDVTRRYVKNQDELLAEAEKAAGGNLDSFDNYKPDWYKSSDGKRKIEWNPLGHSNTNEGPHVTVRDVDRSGKKERWPVTDKVFIEGRDKYDGGF</sequence>
<name>A0A657G4W4_SALET</name>
<proteinExistence type="predicted"/>
<protein>
    <recommendedName>
        <fullName evidence="3">Type IV secretion protein Rhs</fullName>
    </recommendedName>
</protein>
<evidence type="ECO:0008006" key="3">
    <source>
        <dbReference type="Google" id="ProtNLM"/>
    </source>
</evidence>
<evidence type="ECO:0000313" key="2">
    <source>
        <dbReference type="EMBL" id="MKC77463.1"/>
    </source>
</evidence>
<dbReference type="Proteomes" id="UP000839516">
    <property type="component" value="Unassembled WGS sequence"/>
</dbReference>
<organism evidence="2">
    <name type="scientific">Salmonella enterica subsp. enterica serovar Denver</name>
    <dbReference type="NCBI Taxonomy" id="1954177"/>
    <lineage>
        <taxon>Bacteria</taxon>
        <taxon>Pseudomonadati</taxon>
        <taxon>Pseudomonadota</taxon>
        <taxon>Gammaproteobacteria</taxon>
        <taxon>Enterobacterales</taxon>
        <taxon>Enterobacteriaceae</taxon>
        <taxon>Salmonella</taxon>
    </lineage>
</organism>
<feature type="region of interest" description="Disordered" evidence="1">
    <location>
        <begin position="82"/>
        <end position="105"/>
    </location>
</feature>